<organism evidence="2 3">
    <name type="scientific">Rhizophagus irregularis</name>
    <dbReference type="NCBI Taxonomy" id="588596"/>
    <lineage>
        <taxon>Eukaryota</taxon>
        <taxon>Fungi</taxon>
        <taxon>Fungi incertae sedis</taxon>
        <taxon>Mucoromycota</taxon>
        <taxon>Glomeromycotina</taxon>
        <taxon>Glomeromycetes</taxon>
        <taxon>Glomerales</taxon>
        <taxon>Glomeraceae</taxon>
        <taxon>Rhizophagus</taxon>
    </lineage>
</organism>
<accession>A0A2N1MDP1</accession>
<evidence type="ECO:0000256" key="1">
    <source>
        <dbReference type="SAM" id="MobiDB-lite"/>
    </source>
</evidence>
<reference evidence="2 3" key="2">
    <citation type="submission" date="2017-10" db="EMBL/GenBank/DDBJ databases">
        <title>Extensive intraspecific genome diversity in a model arbuscular mycorrhizal fungus.</title>
        <authorList>
            <person name="Chen E.C.H."/>
            <person name="Morin E."/>
            <person name="Baudet D."/>
            <person name="Noel J."/>
            <person name="Ndikumana S."/>
            <person name="Charron P."/>
            <person name="St-Onge C."/>
            <person name="Giorgi J."/>
            <person name="Grigoriev I.V."/>
            <person name="Roux C."/>
            <person name="Martin F.M."/>
            <person name="Corradi N."/>
        </authorList>
    </citation>
    <scope>NUCLEOTIDE SEQUENCE [LARGE SCALE GENOMIC DNA]</scope>
    <source>
        <strain evidence="2 3">C2</strain>
    </source>
</reference>
<dbReference type="AlphaFoldDB" id="A0A2N1MDP1"/>
<evidence type="ECO:0000313" key="2">
    <source>
        <dbReference type="EMBL" id="PKK59679.1"/>
    </source>
</evidence>
<protein>
    <submittedName>
        <fullName evidence="2">Uncharacterized protein</fullName>
    </submittedName>
</protein>
<comment type="caution">
    <text evidence="2">The sequence shown here is derived from an EMBL/GenBank/DDBJ whole genome shotgun (WGS) entry which is preliminary data.</text>
</comment>
<evidence type="ECO:0000313" key="3">
    <source>
        <dbReference type="Proteomes" id="UP000233469"/>
    </source>
</evidence>
<feature type="compositionally biased region" description="Polar residues" evidence="1">
    <location>
        <begin position="180"/>
        <end position="192"/>
    </location>
</feature>
<dbReference type="VEuPathDB" id="FungiDB:RhiirA1_390032"/>
<feature type="region of interest" description="Disordered" evidence="1">
    <location>
        <begin position="180"/>
        <end position="264"/>
    </location>
</feature>
<dbReference type="EMBL" id="LLXL01002931">
    <property type="protein sequence ID" value="PKK59679.1"/>
    <property type="molecule type" value="Genomic_DNA"/>
</dbReference>
<dbReference type="VEuPathDB" id="FungiDB:FUN_009473"/>
<gene>
    <name evidence="2" type="ORF">RhiirC2_794491</name>
</gene>
<dbReference type="VEuPathDB" id="FungiDB:RhiirFUN_000927"/>
<dbReference type="Proteomes" id="UP000233469">
    <property type="component" value="Unassembled WGS sequence"/>
</dbReference>
<reference evidence="2 3" key="1">
    <citation type="submission" date="2016-04" db="EMBL/GenBank/DDBJ databases">
        <title>Genome analyses suggest a sexual origin of heterokaryosis in a supposedly ancient asexual fungus.</title>
        <authorList>
            <person name="Ropars J."/>
            <person name="Sedzielewska K."/>
            <person name="Noel J."/>
            <person name="Charron P."/>
            <person name="Farinelli L."/>
            <person name="Marton T."/>
            <person name="Kruger M."/>
            <person name="Pelin A."/>
            <person name="Brachmann A."/>
            <person name="Corradi N."/>
        </authorList>
    </citation>
    <scope>NUCLEOTIDE SEQUENCE [LARGE SCALE GENOMIC DNA]</scope>
    <source>
        <strain evidence="2 3">C2</strain>
    </source>
</reference>
<name>A0A2N1MDP1_9GLOM</name>
<dbReference type="VEuPathDB" id="FungiDB:RhiirFUN_019834"/>
<proteinExistence type="predicted"/>
<sequence length="570" mass="65953">MLCVFGRDIDRQKFSKYVWDFLFQKSNVGGGKNLIVSNISNRNKLAVDVFHKSFWYNTNNPSFKSFLEFRSQAGDLDSSTVEHNRYSKELNTISKYYAKASEFGKSLKKWKKDFNKDSKNSKIIKLFWNMERIVMEFRLIDKKSELQWFKRTGLHHLRETLSAVKAKQITYYELGTLKSATQTKKGEPSSTKMVLREKRRMSYTEPDTDSDSDSKKLKKSKRVGSTSDIHLKSAESPQPAPKTPSQAPCDLTPLERTPNKRPLNKDEIQQYSEDISVICAFDKTISELTLEISTELANKLYFVRVTNPEVWISNLEKYINTALKNTGKEFKTAVLVEVPDELFQLYCENYNLIDRNPCMSRKIGEHKFIVNQISSIFKFYKATFLDLEFDWIESHACSAKLMKSATNSGIVKVDSKATRYFDDLDIWHIEVSGGPSNATDIYTVGDTIKTLRIDVLNLIRVLRNHLDCDIRLWTKIKVFCTQIIETQMTLYSLNMLPDGRYLSAELTTASIPFNFHGRHLYKAVFRMMVIFHDEITKQEELIGKINRSVLRSKGVTICYVLKIPEGMFDE</sequence>